<name>A0A7X6KYT4_9NOCA</name>
<keyword evidence="2" id="KW-1185">Reference proteome</keyword>
<dbReference type="InterPro" id="IPR000801">
    <property type="entry name" value="Esterase-like"/>
</dbReference>
<dbReference type="EMBL" id="JAAXOS010000001">
    <property type="protein sequence ID" value="NKY24658.1"/>
    <property type="molecule type" value="Genomic_DNA"/>
</dbReference>
<accession>A0A7X6KYT4</accession>
<evidence type="ECO:0000313" key="2">
    <source>
        <dbReference type="Proteomes" id="UP000540698"/>
    </source>
</evidence>
<dbReference type="PANTHER" id="PTHR48098:SF1">
    <property type="entry name" value="DIACYLGLYCEROL ACYLTRANSFERASE_MYCOLYLTRANSFERASE AG85A"/>
    <property type="match status" value="1"/>
</dbReference>
<reference evidence="1 2" key="1">
    <citation type="submission" date="2020-04" db="EMBL/GenBank/DDBJ databases">
        <title>MicrobeNet Type strains.</title>
        <authorList>
            <person name="Nicholson A.C."/>
        </authorList>
    </citation>
    <scope>NUCLEOTIDE SEQUENCE [LARGE SCALE GENOMIC DNA]</scope>
    <source>
        <strain evidence="1 2">DSM 44956</strain>
    </source>
</reference>
<sequence>MPEYLQRTGAALAAVLTLAGALIAGARPVRADPPQSVVAADASRIVETRFESDRQSELEVYSAAMNSTTRIRLLRAADPDEPAPTFYLLNGADGGADKNWLEGTDLVDFFRDKQVNVVIPFGGAGSYFTDWRSDDPVLGRQRWSTFLTKELPPLVDATFNGSGANAIAGISMGGTSVFQLAMAAPGLYRAIGSYSGCVRTSDPAGQAMVQAVVTQQRGNVVNMWGPPSDPAWRANDPYLHADRLRGLAIYVSTGTGQPGSMDTLDGVHGDISHLLYQLVFGAPLEAVANLCTHQLQDRLRQLGVAATFDFRPNGTHSWGYWQQDLHNSWPTIEAAIR</sequence>
<organism evidence="1 2">
    <name type="scientific">Nocardia gamkensis</name>
    <dbReference type="NCBI Taxonomy" id="352869"/>
    <lineage>
        <taxon>Bacteria</taxon>
        <taxon>Bacillati</taxon>
        <taxon>Actinomycetota</taxon>
        <taxon>Actinomycetes</taxon>
        <taxon>Mycobacteriales</taxon>
        <taxon>Nocardiaceae</taxon>
        <taxon>Nocardia</taxon>
    </lineage>
</organism>
<dbReference type="InterPro" id="IPR050583">
    <property type="entry name" value="Mycobacterial_A85_antigen"/>
</dbReference>
<dbReference type="PANTHER" id="PTHR48098">
    <property type="entry name" value="ENTEROCHELIN ESTERASE-RELATED"/>
    <property type="match status" value="1"/>
</dbReference>
<protein>
    <submittedName>
        <fullName evidence="1">Esterase family protein</fullName>
    </submittedName>
</protein>
<evidence type="ECO:0000313" key="1">
    <source>
        <dbReference type="EMBL" id="NKY24658.1"/>
    </source>
</evidence>
<dbReference type="AlphaFoldDB" id="A0A7X6KYT4"/>
<dbReference type="Gene3D" id="3.40.50.1820">
    <property type="entry name" value="alpha/beta hydrolase"/>
    <property type="match status" value="1"/>
</dbReference>
<dbReference type="SUPFAM" id="SSF53474">
    <property type="entry name" value="alpha/beta-Hydrolases"/>
    <property type="match status" value="1"/>
</dbReference>
<comment type="caution">
    <text evidence="1">The sequence shown here is derived from an EMBL/GenBank/DDBJ whole genome shotgun (WGS) entry which is preliminary data.</text>
</comment>
<proteinExistence type="predicted"/>
<dbReference type="InterPro" id="IPR029058">
    <property type="entry name" value="AB_hydrolase_fold"/>
</dbReference>
<dbReference type="GO" id="GO:0016747">
    <property type="term" value="F:acyltransferase activity, transferring groups other than amino-acyl groups"/>
    <property type="evidence" value="ECO:0007669"/>
    <property type="project" value="TreeGrafter"/>
</dbReference>
<dbReference type="Pfam" id="PF00756">
    <property type="entry name" value="Esterase"/>
    <property type="match status" value="1"/>
</dbReference>
<gene>
    <name evidence="1" type="ORF">HGB38_00160</name>
</gene>
<dbReference type="Proteomes" id="UP000540698">
    <property type="component" value="Unassembled WGS sequence"/>
</dbReference>
<dbReference type="RefSeq" id="WP_062976813.1">
    <property type="nucleotide sequence ID" value="NZ_JAAXOS010000001.1"/>
</dbReference>